<feature type="domain" description="Mannosylglycerate hydrolase MGH1-like glycoside hydrolase" evidence="3">
    <location>
        <begin position="430"/>
        <end position="676"/>
    </location>
</feature>
<comment type="caution">
    <text evidence="4">The sequence shown here is derived from an EMBL/GenBank/DDBJ whole genome shotgun (WGS) entry which is preliminary data.</text>
</comment>
<evidence type="ECO:0000259" key="3">
    <source>
        <dbReference type="Pfam" id="PF22422"/>
    </source>
</evidence>
<feature type="region of interest" description="Disordered" evidence="1">
    <location>
        <begin position="51"/>
        <end position="70"/>
    </location>
</feature>
<dbReference type="SUPFAM" id="SSF48208">
    <property type="entry name" value="Six-hairpin glycosidases"/>
    <property type="match status" value="1"/>
</dbReference>
<reference evidence="4 5" key="1">
    <citation type="journal article" date="2019" name="Environ. Microbiol.">
        <title>Species interactions and distinct microbial communities in high Arctic permafrost affected cryosols are associated with the CH4 and CO2 gas fluxes.</title>
        <authorList>
            <person name="Altshuler I."/>
            <person name="Hamel J."/>
            <person name="Turney S."/>
            <person name="Magnuson E."/>
            <person name="Levesque R."/>
            <person name="Greer C."/>
            <person name="Whyte L.G."/>
        </authorList>
    </citation>
    <scope>NUCLEOTIDE SEQUENCE [LARGE SCALE GENOMIC DNA]</scope>
    <source>
        <strain evidence="4 5">S9.3A</strain>
    </source>
</reference>
<dbReference type="InterPro" id="IPR012341">
    <property type="entry name" value="6hp_glycosidase-like_sf"/>
</dbReference>
<evidence type="ECO:0000256" key="1">
    <source>
        <dbReference type="SAM" id="MobiDB-lite"/>
    </source>
</evidence>
<sequence length="783" mass="82502">MMVARSRDCPGPLATPAPLRCARAARIPDEWHDLNVPTSLRMDQPQAARQEMMSPGHGAPIHRSTGKRGRVTTEQAPRQPWLHDLTIIVHGNATALSAADGDLRPDAGHGLFVDDERLLSRLELTVSGEVPSLVASQAGGATAEFFAAARGLGDVGADPTVEIRRLRTLVDGVLHEDITVTSRAAQTVRAALRLDLGSDGLAIARVKYGALDAPAIPPVAVEPAGKGAGKGAGSEAGNEAGNGAFSFRTQRHLTTVSFDPAPTSVDLAPDRAVVSHDVVVEPGESQTFRVMITPSRTAPSEFDADPGSDAVQWDAIRVSADEARLAPLVAQSLDDLRHLLLRDPLNPSDVFPAAGSPWYLTLFGRDSLWAARMMLPFGTELAAGTLRALARRQGTRHDAESAEQPGKIPHEVRRTAYTGSPRMGDLSLPPLYYGTVDATALWVTLLVEAWRWGLPEAEVRALLPNLRAALNWLTGDGQPDDDGFLKYLDTTGHGLANQGWKDSGDSMRMRDGRVADAPIALVEAQAYAVEALTVAGDLLAALGEGGADQARAEAAALRDRLRAAFWVDGDHGRYLAMALDGSGKPVDGLGSNMGHALGTGALDPAEASAVGATVTGEELLDTFGVRTLGTGNGGFNPIGYHTGSVWTHDSAIVALGLAREGLTDQAAHVVHALVASGEAFDYRWPELYSGLPMLGRPSPYPASCRPQAWSAASAGALLTVALGLRADLPAGVLHVDPIRPTPFGALHVEGLRLGGIPFAVTVTRDGEVQVTGVPQEVEIRRGA</sequence>
<dbReference type="EMBL" id="RCZM01000002">
    <property type="protein sequence ID" value="TPG18223.1"/>
    <property type="molecule type" value="Genomic_DNA"/>
</dbReference>
<dbReference type="InterPro" id="IPR054491">
    <property type="entry name" value="MGH1-like_GH"/>
</dbReference>
<proteinExistence type="predicted"/>
<organism evidence="4 5">
    <name type="scientific">Pedococcus bigeumensis</name>
    <dbReference type="NCBI Taxonomy" id="433644"/>
    <lineage>
        <taxon>Bacteria</taxon>
        <taxon>Bacillati</taxon>
        <taxon>Actinomycetota</taxon>
        <taxon>Actinomycetes</taxon>
        <taxon>Micrococcales</taxon>
        <taxon>Intrasporangiaceae</taxon>
        <taxon>Pedococcus</taxon>
    </lineage>
</organism>
<evidence type="ECO:0000259" key="2">
    <source>
        <dbReference type="Pfam" id="PF14742"/>
    </source>
</evidence>
<dbReference type="InterPro" id="IPR032856">
    <property type="entry name" value="GDE_N_bis"/>
</dbReference>
<dbReference type="InterPro" id="IPR008928">
    <property type="entry name" value="6-hairpin_glycosidase_sf"/>
</dbReference>
<dbReference type="GO" id="GO:0005975">
    <property type="term" value="P:carbohydrate metabolic process"/>
    <property type="evidence" value="ECO:0007669"/>
    <property type="project" value="InterPro"/>
</dbReference>
<evidence type="ECO:0000313" key="5">
    <source>
        <dbReference type="Proteomes" id="UP000317722"/>
    </source>
</evidence>
<dbReference type="OrthoDB" id="9759959at2"/>
<protein>
    <submittedName>
        <fullName evidence="4">Amylo-alpha-1,6-glucosidase</fullName>
    </submittedName>
</protein>
<keyword evidence="5" id="KW-1185">Reference proteome</keyword>
<dbReference type="AlphaFoldDB" id="A0A502CZG0"/>
<gene>
    <name evidence="4" type="ORF">EAH86_07540</name>
</gene>
<dbReference type="Proteomes" id="UP000317722">
    <property type="component" value="Unassembled WGS sequence"/>
</dbReference>
<dbReference type="Pfam" id="PF22422">
    <property type="entry name" value="MGH1-like_GH"/>
    <property type="match status" value="1"/>
</dbReference>
<accession>A0A502CZG0</accession>
<evidence type="ECO:0000313" key="4">
    <source>
        <dbReference type="EMBL" id="TPG18223.1"/>
    </source>
</evidence>
<feature type="domain" description="Putative glycogen debranching enzyme N-terminal" evidence="2">
    <location>
        <begin position="88"/>
        <end position="290"/>
    </location>
</feature>
<name>A0A502CZG0_9MICO</name>
<dbReference type="Pfam" id="PF14742">
    <property type="entry name" value="GDE_N_bis"/>
    <property type="match status" value="1"/>
</dbReference>
<dbReference type="Gene3D" id="1.50.10.10">
    <property type="match status" value="1"/>
</dbReference>